<sequence length="111" mass="11595">MSDPTAPPGRRTAAARTRRAALADAATELATSPAAEQGWDTGARTACTLTGDTAYQALLGHTLACPDCRNSDGKCESAAQLDSAWRQARGAAPLDHLYRRPTARSLEGGAR</sequence>
<gene>
    <name evidence="1" type="ORF">R1Y80_00635</name>
</gene>
<evidence type="ECO:0000313" key="1">
    <source>
        <dbReference type="EMBL" id="XCN12226.1"/>
    </source>
</evidence>
<dbReference type="AlphaFoldDB" id="A0AAU8KAX5"/>
<evidence type="ECO:0008006" key="2">
    <source>
        <dbReference type="Google" id="ProtNLM"/>
    </source>
</evidence>
<protein>
    <recommendedName>
        <fullName evidence="2">4Fe-4S Wbl-type domain-containing protein</fullName>
    </recommendedName>
</protein>
<organism evidence="1">
    <name type="scientific">Streptomyces sp. JL1001</name>
    <dbReference type="NCBI Taxonomy" id="3078227"/>
    <lineage>
        <taxon>Bacteria</taxon>
        <taxon>Bacillati</taxon>
        <taxon>Actinomycetota</taxon>
        <taxon>Actinomycetes</taxon>
        <taxon>Kitasatosporales</taxon>
        <taxon>Streptomycetaceae</taxon>
        <taxon>Streptomyces</taxon>
    </lineage>
</organism>
<reference evidence="1" key="1">
    <citation type="submission" date="2023-10" db="EMBL/GenBank/DDBJ databases">
        <title>Complete genome sequence of Streptomyces sp. JL1001.</title>
        <authorList>
            <person name="Jiang L."/>
        </authorList>
    </citation>
    <scope>NUCLEOTIDE SEQUENCE</scope>
    <source>
        <strain evidence="1">JL1001</strain>
    </source>
</reference>
<dbReference type="EMBL" id="CP136798">
    <property type="protein sequence ID" value="XCN12226.1"/>
    <property type="molecule type" value="Genomic_DNA"/>
</dbReference>
<proteinExistence type="predicted"/>
<dbReference type="RefSeq" id="WP_354596055.1">
    <property type="nucleotide sequence ID" value="NZ_CP136798.1"/>
</dbReference>
<name>A0AAU8KAX5_9ACTN</name>
<accession>A0AAU8KAX5</accession>